<dbReference type="AlphaFoldDB" id="A0A5J9V6N2"/>
<gene>
    <name evidence="2" type="ORF">EJB05_22843</name>
</gene>
<organism evidence="2 3">
    <name type="scientific">Eragrostis curvula</name>
    <name type="common">weeping love grass</name>
    <dbReference type="NCBI Taxonomy" id="38414"/>
    <lineage>
        <taxon>Eukaryota</taxon>
        <taxon>Viridiplantae</taxon>
        <taxon>Streptophyta</taxon>
        <taxon>Embryophyta</taxon>
        <taxon>Tracheophyta</taxon>
        <taxon>Spermatophyta</taxon>
        <taxon>Magnoliopsida</taxon>
        <taxon>Liliopsida</taxon>
        <taxon>Poales</taxon>
        <taxon>Poaceae</taxon>
        <taxon>PACMAD clade</taxon>
        <taxon>Chloridoideae</taxon>
        <taxon>Eragrostideae</taxon>
        <taxon>Eragrostidinae</taxon>
        <taxon>Eragrostis</taxon>
    </lineage>
</organism>
<evidence type="ECO:0000256" key="1">
    <source>
        <dbReference type="SAM" id="MobiDB-lite"/>
    </source>
</evidence>
<dbReference type="OrthoDB" id="734129at2759"/>
<feature type="region of interest" description="Disordered" evidence="1">
    <location>
        <begin position="1"/>
        <end position="27"/>
    </location>
</feature>
<evidence type="ECO:0000313" key="2">
    <source>
        <dbReference type="EMBL" id="TVU31168.1"/>
    </source>
</evidence>
<dbReference type="EMBL" id="RWGY01000011">
    <property type="protein sequence ID" value="TVU31168.1"/>
    <property type="molecule type" value="Genomic_DNA"/>
</dbReference>
<name>A0A5J9V6N2_9POAL</name>
<accession>A0A5J9V6N2</accession>
<dbReference type="Proteomes" id="UP000324897">
    <property type="component" value="Chromosome 1"/>
</dbReference>
<sequence length="93" mass="10022">MVLRTTVPAPNHAKGSGGINSTSPPIDRSIQDKNLKAKCCNEGALIFHSLTKAFCRAILEAESCDIVVSKHKSLEVLLDDMIELAESAPEDMV</sequence>
<comment type="caution">
    <text evidence="2">The sequence shown here is derived from an EMBL/GenBank/DDBJ whole genome shotgun (WGS) entry which is preliminary data.</text>
</comment>
<keyword evidence="3" id="KW-1185">Reference proteome</keyword>
<protein>
    <submittedName>
        <fullName evidence="2">Uncharacterized protein</fullName>
    </submittedName>
</protein>
<reference evidence="2 3" key="1">
    <citation type="journal article" date="2019" name="Sci. Rep.">
        <title>A high-quality genome of Eragrostis curvula grass provides insights into Poaceae evolution and supports new strategies to enhance forage quality.</title>
        <authorList>
            <person name="Carballo J."/>
            <person name="Santos B.A.C.M."/>
            <person name="Zappacosta D."/>
            <person name="Garbus I."/>
            <person name="Selva J.P."/>
            <person name="Gallo C.A."/>
            <person name="Diaz A."/>
            <person name="Albertini E."/>
            <person name="Caccamo M."/>
            <person name="Echenique V."/>
        </authorList>
    </citation>
    <scope>NUCLEOTIDE SEQUENCE [LARGE SCALE GENOMIC DNA]</scope>
    <source>
        <strain evidence="3">cv. Victoria</strain>
        <tissue evidence="2">Leaf</tissue>
    </source>
</reference>
<dbReference type="Gramene" id="TVU31168">
    <property type="protein sequence ID" value="TVU31168"/>
    <property type="gene ID" value="EJB05_22843"/>
</dbReference>
<proteinExistence type="predicted"/>
<evidence type="ECO:0000313" key="3">
    <source>
        <dbReference type="Proteomes" id="UP000324897"/>
    </source>
</evidence>